<dbReference type="GO" id="GO:0009247">
    <property type="term" value="P:glycolipid biosynthetic process"/>
    <property type="evidence" value="ECO:0007669"/>
    <property type="project" value="UniProtKB-ARBA"/>
</dbReference>
<dbReference type="PANTHER" id="PTHR30606:SF10">
    <property type="entry name" value="PHOSPHATIDYLINOSITOL MANNOSIDE ACYLTRANSFERASE"/>
    <property type="match status" value="1"/>
</dbReference>
<evidence type="ECO:0008006" key="8">
    <source>
        <dbReference type="Google" id="ProtNLM"/>
    </source>
</evidence>
<evidence type="ECO:0000256" key="3">
    <source>
        <dbReference type="ARBA" id="ARBA00022519"/>
    </source>
</evidence>
<evidence type="ECO:0000256" key="4">
    <source>
        <dbReference type="ARBA" id="ARBA00022679"/>
    </source>
</evidence>
<dbReference type="InterPro" id="IPR004960">
    <property type="entry name" value="LipA_acyltrans"/>
</dbReference>
<evidence type="ECO:0000256" key="1">
    <source>
        <dbReference type="ARBA" id="ARBA00004533"/>
    </source>
</evidence>
<protein>
    <recommendedName>
        <fullName evidence="8">Lipid A biosynthesis acyltransferase</fullName>
    </recommendedName>
</protein>
<keyword evidence="6" id="KW-0012">Acyltransferase</keyword>
<evidence type="ECO:0000256" key="2">
    <source>
        <dbReference type="ARBA" id="ARBA00022475"/>
    </source>
</evidence>
<gene>
    <name evidence="7" type="ORF">ENK44_01535</name>
</gene>
<dbReference type="EMBL" id="DRQG01000016">
    <property type="protein sequence ID" value="HGY54360.1"/>
    <property type="molecule type" value="Genomic_DNA"/>
</dbReference>
<dbReference type="CDD" id="cd07984">
    <property type="entry name" value="LPLAT_LABLAT-like"/>
    <property type="match status" value="1"/>
</dbReference>
<dbReference type="PIRSF" id="PIRSF026649">
    <property type="entry name" value="MsbB"/>
    <property type="match status" value="1"/>
</dbReference>
<reference evidence="7" key="1">
    <citation type="journal article" date="2020" name="mSystems">
        <title>Genome- and Community-Level Interaction Insights into Carbon Utilization and Element Cycling Functions of Hydrothermarchaeota in Hydrothermal Sediment.</title>
        <authorList>
            <person name="Zhou Z."/>
            <person name="Liu Y."/>
            <person name="Xu W."/>
            <person name="Pan J."/>
            <person name="Luo Z.H."/>
            <person name="Li M."/>
        </authorList>
    </citation>
    <scope>NUCLEOTIDE SEQUENCE [LARGE SCALE GENOMIC DNA]</scope>
    <source>
        <strain evidence="7">HyVt-577</strain>
    </source>
</reference>
<proteinExistence type="predicted"/>
<dbReference type="Proteomes" id="UP000885779">
    <property type="component" value="Unassembled WGS sequence"/>
</dbReference>
<keyword evidence="5" id="KW-0472">Membrane</keyword>
<dbReference type="PANTHER" id="PTHR30606">
    <property type="entry name" value="LIPID A BIOSYNTHESIS LAUROYL ACYLTRANSFERASE"/>
    <property type="match status" value="1"/>
</dbReference>
<evidence type="ECO:0000256" key="6">
    <source>
        <dbReference type="ARBA" id="ARBA00023315"/>
    </source>
</evidence>
<comment type="subcellular location">
    <subcellularLocation>
        <location evidence="1">Cell inner membrane</location>
    </subcellularLocation>
</comment>
<dbReference type="Pfam" id="PF03279">
    <property type="entry name" value="Lip_A_acyltrans"/>
    <property type="match status" value="1"/>
</dbReference>
<keyword evidence="4" id="KW-0808">Transferase</keyword>
<dbReference type="GO" id="GO:0005886">
    <property type="term" value="C:plasma membrane"/>
    <property type="evidence" value="ECO:0007669"/>
    <property type="project" value="UniProtKB-SubCell"/>
</dbReference>
<sequence length="299" mass="35094">MHKIEYYLVYGLFRLFRNISFKTGKKIASLLYFLVAVLFRYRKKVILENLHRVYGTRLPDDERTLLRSIYKNFIYLWMEFLQSGKMIEDAVDKHFTFYNIEILNEGIESGKGVLLLSSHFGNFEWLAQVLPKMGYSVSGIAKRQSNPYVNAFVEERRTRTGLQIIYTRDAVKQSLKALKRGEIVALVADQDARDRGVFVDFMGLPSSTAVGPAVMHLRSGAPIILIISIRKDYGRFDVYFEEIVPVGQNKEEVTNDEIVHITQMHAAALERWVRKYPEQWFWMHRRWKTKPEEELRIEN</sequence>
<name>A0A7V4TY07_CALAY</name>
<keyword evidence="2" id="KW-1003">Cell membrane</keyword>
<dbReference type="GO" id="GO:0016746">
    <property type="term" value="F:acyltransferase activity"/>
    <property type="evidence" value="ECO:0007669"/>
    <property type="project" value="UniProtKB-KW"/>
</dbReference>
<keyword evidence="3" id="KW-0997">Cell inner membrane</keyword>
<dbReference type="AlphaFoldDB" id="A0A7V4TY07"/>
<evidence type="ECO:0000256" key="5">
    <source>
        <dbReference type="ARBA" id="ARBA00023136"/>
    </source>
</evidence>
<comment type="caution">
    <text evidence="7">The sequence shown here is derived from an EMBL/GenBank/DDBJ whole genome shotgun (WGS) entry which is preliminary data.</text>
</comment>
<organism evidence="7">
    <name type="scientific">Caldithrix abyssi</name>
    <dbReference type="NCBI Taxonomy" id="187145"/>
    <lineage>
        <taxon>Bacteria</taxon>
        <taxon>Pseudomonadati</taxon>
        <taxon>Calditrichota</taxon>
        <taxon>Calditrichia</taxon>
        <taxon>Calditrichales</taxon>
        <taxon>Calditrichaceae</taxon>
        <taxon>Caldithrix</taxon>
    </lineage>
</organism>
<evidence type="ECO:0000313" key="7">
    <source>
        <dbReference type="EMBL" id="HGY54360.1"/>
    </source>
</evidence>
<accession>A0A7V4TY07</accession>